<dbReference type="Gene3D" id="1.10.10.10">
    <property type="entry name" value="Winged helix-like DNA-binding domain superfamily/Winged helix DNA-binding domain"/>
    <property type="match status" value="2"/>
</dbReference>
<dbReference type="InterPro" id="IPR016032">
    <property type="entry name" value="Sig_transdc_resp-reg_C-effctor"/>
</dbReference>
<dbReference type="PANTHER" id="PTHR34293">
    <property type="entry name" value="HTH-TYPE TRANSCRIPTIONAL REGULATOR TRMBL2"/>
    <property type="match status" value="1"/>
</dbReference>
<name>A0ABZ1TRG8_9ACTN</name>
<dbReference type="CDD" id="cd06170">
    <property type="entry name" value="LuxR_C_like"/>
    <property type="match status" value="1"/>
</dbReference>
<gene>
    <name evidence="2" type="ORF">OHA16_00265</name>
</gene>
<dbReference type="PANTHER" id="PTHR34293:SF1">
    <property type="entry name" value="HTH-TYPE TRANSCRIPTIONAL REGULATOR TRMBL2"/>
    <property type="match status" value="1"/>
</dbReference>
<dbReference type="InterPro" id="IPR000792">
    <property type="entry name" value="Tscrpt_reg_LuxR_C"/>
</dbReference>
<organism evidence="2 3">
    <name type="scientific">Kitasatospora purpeofusca</name>
    <dbReference type="NCBI Taxonomy" id="67352"/>
    <lineage>
        <taxon>Bacteria</taxon>
        <taxon>Bacillati</taxon>
        <taxon>Actinomycetota</taxon>
        <taxon>Actinomycetes</taxon>
        <taxon>Kitasatosporales</taxon>
        <taxon>Streptomycetaceae</taxon>
        <taxon>Kitasatospora</taxon>
    </lineage>
</organism>
<dbReference type="InterPro" id="IPR036388">
    <property type="entry name" value="WH-like_DNA-bd_sf"/>
</dbReference>
<evidence type="ECO:0000259" key="1">
    <source>
        <dbReference type="PROSITE" id="PS50043"/>
    </source>
</evidence>
<dbReference type="InterPro" id="IPR051797">
    <property type="entry name" value="TrmB-like"/>
</dbReference>
<keyword evidence="3" id="KW-1185">Reference proteome</keyword>
<dbReference type="Proteomes" id="UP001432222">
    <property type="component" value="Chromosome"/>
</dbReference>
<dbReference type="SMART" id="SM00421">
    <property type="entry name" value="HTH_LUXR"/>
    <property type="match status" value="1"/>
</dbReference>
<dbReference type="RefSeq" id="WP_328952607.1">
    <property type="nucleotide sequence ID" value="NZ_CP108110.1"/>
</dbReference>
<protein>
    <submittedName>
        <fullName evidence="2">Helix-turn-helix transcriptional regulator</fullName>
    </submittedName>
</protein>
<dbReference type="PRINTS" id="PR00038">
    <property type="entry name" value="HTHLUXR"/>
</dbReference>
<evidence type="ECO:0000313" key="2">
    <source>
        <dbReference type="EMBL" id="WUQ81532.1"/>
    </source>
</evidence>
<dbReference type="PROSITE" id="PS50043">
    <property type="entry name" value="HTH_LUXR_2"/>
    <property type="match status" value="1"/>
</dbReference>
<sequence>MLEAFGLDTRTEAVYRGMLESTSGGIAGLAARVGTTESQVRETLDLLVELGLLTPSREAAGGLRAVSLEAGLAHLLRRQEEEIARRHHALAAGKAAAVRALAQYATLCPATEQDGNERLVGLDAIQGRLEILTRDLREECLSIIPGGAQSEASLEASRPLDEQALSRKVRMRAVYQDSIRNDPATMAYAQWTTERGGEVRTSPVLPARLLIFDRRTALVPIDPDNSRLGALCTTSPGIVATLTALFEQTWDAAVPLGTAREHAPEGGINPGEQELLRLLASGMTDEAAGKRLGVSMRTVRRQMATLMERLEATSRFEAGLNAARRGWL</sequence>
<proteinExistence type="predicted"/>
<reference evidence="2" key="1">
    <citation type="submission" date="2022-10" db="EMBL/GenBank/DDBJ databases">
        <title>The complete genomes of actinobacterial strains from the NBC collection.</title>
        <authorList>
            <person name="Joergensen T.S."/>
            <person name="Alvarez Arevalo M."/>
            <person name="Sterndorff E.B."/>
            <person name="Faurdal D."/>
            <person name="Vuksanovic O."/>
            <person name="Mourched A.-S."/>
            <person name="Charusanti P."/>
            <person name="Shaw S."/>
            <person name="Blin K."/>
            <person name="Weber T."/>
        </authorList>
    </citation>
    <scope>NUCLEOTIDE SEQUENCE</scope>
    <source>
        <strain evidence="2">NBC_00222</strain>
    </source>
</reference>
<feature type="domain" description="HTH luxR-type" evidence="1">
    <location>
        <begin position="261"/>
        <end position="326"/>
    </location>
</feature>
<accession>A0ABZ1TRG8</accession>
<evidence type="ECO:0000313" key="3">
    <source>
        <dbReference type="Proteomes" id="UP001432222"/>
    </source>
</evidence>
<dbReference type="Pfam" id="PF00196">
    <property type="entry name" value="GerE"/>
    <property type="match status" value="1"/>
</dbReference>
<dbReference type="SUPFAM" id="SSF46894">
    <property type="entry name" value="C-terminal effector domain of the bipartite response regulators"/>
    <property type="match status" value="1"/>
</dbReference>
<dbReference type="EMBL" id="CP108110">
    <property type="protein sequence ID" value="WUQ81532.1"/>
    <property type="molecule type" value="Genomic_DNA"/>
</dbReference>